<evidence type="ECO:0000313" key="5">
    <source>
        <dbReference type="Proteomes" id="UP001347796"/>
    </source>
</evidence>
<dbReference type="Pfam" id="PF00011">
    <property type="entry name" value="HSP20"/>
    <property type="match status" value="1"/>
</dbReference>
<evidence type="ECO:0000256" key="2">
    <source>
        <dbReference type="RuleBase" id="RU003616"/>
    </source>
</evidence>
<reference evidence="4 5" key="1">
    <citation type="submission" date="2024-01" db="EMBL/GenBank/DDBJ databases">
        <title>The genome of the rayed Mediterranean limpet Patella caerulea (Linnaeus, 1758).</title>
        <authorList>
            <person name="Anh-Thu Weber A."/>
            <person name="Halstead-Nussloch G."/>
        </authorList>
    </citation>
    <scope>NUCLEOTIDE SEQUENCE [LARGE SCALE GENOMIC DNA]</scope>
    <source>
        <strain evidence="4">AATW-2023a</strain>
        <tissue evidence="4">Whole specimen</tissue>
    </source>
</reference>
<accession>A0AAN8JE86</accession>
<dbReference type="GO" id="GO:0005737">
    <property type="term" value="C:cytoplasm"/>
    <property type="evidence" value="ECO:0007669"/>
    <property type="project" value="TreeGrafter"/>
</dbReference>
<comment type="caution">
    <text evidence="4">The sequence shown here is derived from an EMBL/GenBank/DDBJ whole genome shotgun (WGS) entry which is preliminary data.</text>
</comment>
<dbReference type="InterPro" id="IPR002068">
    <property type="entry name" value="A-crystallin/Hsp20_dom"/>
</dbReference>
<dbReference type="PROSITE" id="PS01031">
    <property type="entry name" value="SHSP"/>
    <property type="match status" value="1"/>
</dbReference>
<dbReference type="GO" id="GO:0051082">
    <property type="term" value="F:unfolded protein binding"/>
    <property type="evidence" value="ECO:0007669"/>
    <property type="project" value="TreeGrafter"/>
</dbReference>
<dbReference type="GO" id="GO:0042026">
    <property type="term" value="P:protein refolding"/>
    <property type="evidence" value="ECO:0007669"/>
    <property type="project" value="TreeGrafter"/>
</dbReference>
<dbReference type="AlphaFoldDB" id="A0AAN8JE86"/>
<dbReference type="GO" id="GO:0009408">
    <property type="term" value="P:response to heat"/>
    <property type="evidence" value="ECO:0007669"/>
    <property type="project" value="TreeGrafter"/>
</dbReference>
<dbReference type="Proteomes" id="UP001347796">
    <property type="component" value="Unassembled WGS sequence"/>
</dbReference>
<sequence>MFRPMQIIPRVCRFNSMRNRCRGLSTTPWNSSRPLVPFRGNSLWDWPENRLWDWTGYNTSPFKAFDDHLKNVMNHFERAMGLGGEVHVKCTKTEYEVMVDVRHYDPEHIKINVTNDKLVISGRHEHKADNHGHVSREFTRQLTLPENVDTESMTSGLTNEGILYVRAKLKGSAEEGKEREIKINIDRDESAKKE</sequence>
<dbReference type="EMBL" id="JAZGQO010000011">
    <property type="protein sequence ID" value="KAK6172973.1"/>
    <property type="molecule type" value="Genomic_DNA"/>
</dbReference>
<dbReference type="InterPro" id="IPR008978">
    <property type="entry name" value="HSP20-like_chaperone"/>
</dbReference>
<feature type="domain" description="SHSP" evidence="3">
    <location>
        <begin position="77"/>
        <end position="184"/>
    </location>
</feature>
<proteinExistence type="inferred from homology"/>
<keyword evidence="5" id="KW-1185">Reference proteome</keyword>
<dbReference type="GO" id="GO:0043066">
    <property type="term" value="P:negative regulation of apoptotic process"/>
    <property type="evidence" value="ECO:0007669"/>
    <property type="project" value="TreeGrafter"/>
</dbReference>
<name>A0AAN8JE86_PATCE</name>
<evidence type="ECO:0000259" key="3">
    <source>
        <dbReference type="PROSITE" id="PS01031"/>
    </source>
</evidence>
<evidence type="ECO:0000313" key="4">
    <source>
        <dbReference type="EMBL" id="KAK6172973.1"/>
    </source>
</evidence>
<dbReference type="CDD" id="cd06526">
    <property type="entry name" value="metazoan_ACD"/>
    <property type="match status" value="1"/>
</dbReference>
<dbReference type="GO" id="GO:0005634">
    <property type="term" value="C:nucleus"/>
    <property type="evidence" value="ECO:0007669"/>
    <property type="project" value="TreeGrafter"/>
</dbReference>
<evidence type="ECO:0000256" key="1">
    <source>
        <dbReference type="PROSITE-ProRule" id="PRU00285"/>
    </source>
</evidence>
<dbReference type="SUPFAM" id="SSF49764">
    <property type="entry name" value="HSP20-like chaperones"/>
    <property type="match status" value="1"/>
</dbReference>
<gene>
    <name evidence="4" type="ORF">SNE40_016519</name>
</gene>
<comment type="similarity">
    <text evidence="1 2">Belongs to the small heat shock protein (HSP20) family.</text>
</comment>
<dbReference type="Gene3D" id="2.60.40.790">
    <property type="match status" value="1"/>
</dbReference>
<dbReference type="PANTHER" id="PTHR45640">
    <property type="entry name" value="HEAT SHOCK PROTEIN HSP-12.2-RELATED"/>
    <property type="match status" value="1"/>
</dbReference>
<dbReference type="PANTHER" id="PTHR45640:SF26">
    <property type="entry name" value="RE23625P"/>
    <property type="match status" value="1"/>
</dbReference>
<dbReference type="InterPro" id="IPR001436">
    <property type="entry name" value="Alpha-crystallin/sHSP_animal"/>
</dbReference>
<organism evidence="4 5">
    <name type="scientific">Patella caerulea</name>
    <name type="common">Rayed Mediterranean limpet</name>
    <dbReference type="NCBI Taxonomy" id="87958"/>
    <lineage>
        <taxon>Eukaryota</taxon>
        <taxon>Metazoa</taxon>
        <taxon>Spiralia</taxon>
        <taxon>Lophotrochozoa</taxon>
        <taxon>Mollusca</taxon>
        <taxon>Gastropoda</taxon>
        <taxon>Patellogastropoda</taxon>
        <taxon>Patelloidea</taxon>
        <taxon>Patellidae</taxon>
        <taxon>Patella</taxon>
    </lineage>
</organism>
<dbReference type="PRINTS" id="PR00299">
    <property type="entry name" value="ACRYSTALLIN"/>
</dbReference>
<protein>
    <recommendedName>
        <fullName evidence="3">SHSP domain-containing protein</fullName>
    </recommendedName>
</protein>